<evidence type="ECO:0000256" key="5">
    <source>
        <dbReference type="ARBA" id="ARBA00013198"/>
    </source>
</evidence>
<evidence type="ECO:0000313" key="10">
    <source>
        <dbReference type="Proteomes" id="UP000233491"/>
    </source>
</evidence>
<dbReference type="GO" id="GO:0017057">
    <property type="term" value="F:6-phosphogluconolactonase activity"/>
    <property type="evidence" value="ECO:0007669"/>
    <property type="project" value="UniProtKB-UniRule"/>
</dbReference>
<dbReference type="NCBIfam" id="TIGR01198">
    <property type="entry name" value="pgl"/>
    <property type="match status" value="1"/>
</dbReference>
<evidence type="ECO:0000256" key="7">
    <source>
        <dbReference type="RuleBase" id="RU365095"/>
    </source>
</evidence>
<dbReference type="CDD" id="cd01400">
    <property type="entry name" value="6PGL"/>
    <property type="match status" value="1"/>
</dbReference>
<dbReference type="OrthoDB" id="9810967at2"/>
<dbReference type="EC" id="3.1.1.31" evidence="5 7"/>
<proteinExistence type="inferred from homology"/>
<dbReference type="InterPro" id="IPR005900">
    <property type="entry name" value="6-phosphogluconolactonase_DevB"/>
</dbReference>
<evidence type="ECO:0000259" key="8">
    <source>
        <dbReference type="Pfam" id="PF01182"/>
    </source>
</evidence>
<evidence type="ECO:0000256" key="2">
    <source>
        <dbReference type="ARBA" id="ARBA00002681"/>
    </source>
</evidence>
<dbReference type="AlphaFoldDB" id="A0A1I4R7I3"/>
<dbReference type="Gene3D" id="3.40.50.1360">
    <property type="match status" value="1"/>
</dbReference>
<protein>
    <recommendedName>
        <fullName evidence="6 7">6-phosphogluconolactonase</fullName>
        <shortName evidence="7">6PGL</shortName>
        <ecNumber evidence="5 7">3.1.1.31</ecNumber>
    </recommendedName>
</protein>
<evidence type="ECO:0000256" key="1">
    <source>
        <dbReference type="ARBA" id="ARBA00000832"/>
    </source>
</evidence>
<evidence type="ECO:0000313" key="9">
    <source>
        <dbReference type="EMBL" id="PKR90138.1"/>
    </source>
</evidence>
<comment type="similarity">
    <text evidence="4 7">Belongs to the glucosamine/galactosamine-6-phosphate isomerase family. 6-phosphogluconolactonase subfamily.</text>
</comment>
<dbReference type="GO" id="GO:0006098">
    <property type="term" value="P:pentose-phosphate shunt"/>
    <property type="evidence" value="ECO:0007669"/>
    <property type="project" value="UniProtKB-UniPathway"/>
</dbReference>
<dbReference type="InterPro" id="IPR006148">
    <property type="entry name" value="Glc/Gal-6P_isomerase"/>
</dbReference>
<name>A0A1I4R7I3_9HYPH</name>
<dbReference type="InterPro" id="IPR037171">
    <property type="entry name" value="NagB/RpiA_transferase-like"/>
</dbReference>
<gene>
    <name evidence="7 9" type="primary">pgl</name>
    <name evidence="9" type="ORF">CXZ10_01740</name>
</gene>
<comment type="pathway">
    <text evidence="3 7">Carbohydrate degradation; pentose phosphate pathway; D-ribulose 5-phosphate from D-glucose 6-phosphate (oxidative stage): step 2/3.</text>
</comment>
<dbReference type="Proteomes" id="UP000233491">
    <property type="component" value="Unassembled WGS sequence"/>
</dbReference>
<dbReference type="UniPathway" id="UPA00115">
    <property type="reaction ID" value="UER00409"/>
</dbReference>
<evidence type="ECO:0000256" key="4">
    <source>
        <dbReference type="ARBA" id="ARBA00010662"/>
    </source>
</evidence>
<dbReference type="Pfam" id="PF01182">
    <property type="entry name" value="Glucosamine_iso"/>
    <property type="match status" value="1"/>
</dbReference>
<feature type="domain" description="Glucosamine/galactosamine-6-phosphate isomerase" evidence="8">
    <location>
        <begin position="10"/>
        <end position="221"/>
    </location>
</feature>
<reference evidence="9 10" key="1">
    <citation type="submission" date="2017-12" db="EMBL/GenBank/DDBJ databases">
        <title>Anaerobic carbon monoxide metabolism by Pleomorphomonas carboxyditropha sp. nov., a new mesophilic hydrogenogenic carboxidotroph.</title>
        <authorList>
            <person name="Esquivel-Elizondo S."/>
            <person name="Krajmalnik-Brown R."/>
        </authorList>
    </citation>
    <scope>NUCLEOTIDE SEQUENCE [LARGE SCALE GENOMIC DNA]</scope>
    <source>
        <strain evidence="9 10">R5-392</strain>
    </source>
</reference>
<comment type="catalytic activity">
    <reaction evidence="1 7">
        <text>6-phospho-D-glucono-1,5-lactone + H2O = 6-phospho-D-gluconate + H(+)</text>
        <dbReference type="Rhea" id="RHEA:12556"/>
        <dbReference type="ChEBI" id="CHEBI:15377"/>
        <dbReference type="ChEBI" id="CHEBI:15378"/>
        <dbReference type="ChEBI" id="CHEBI:57955"/>
        <dbReference type="ChEBI" id="CHEBI:58759"/>
        <dbReference type="EC" id="3.1.1.31"/>
    </reaction>
</comment>
<dbReference type="PANTHER" id="PTHR11054:SF0">
    <property type="entry name" value="6-PHOSPHOGLUCONOLACTONASE"/>
    <property type="match status" value="1"/>
</dbReference>
<comment type="caution">
    <text evidence="9">The sequence shown here is derived from an EMBL/GenBank/DDBJ whole genome shotgun (WGS) entry which is preliminary data.</text>
</comment>
<dbReference type="RefSeq" id="WP_101287235.1">
    <property type="nucleotide sequence ID" value="NZ_FOUQ01000001.1"/>
</dbReference>
<dbReference type="PANTHER" id="PTHR11054">
    <property type="entry name" value="6-PHOSPHOGLUCONOLACTONASE"/>
    <property type="match status" value="1"/>
</dbReference>
<dbReference type="EMBL" id="PJNW01000002">
    <property type="protein sequence ID" value="PKR90138.1"/>
    <property type="molecule type" value="Genomic_DNA"/>
</dbReference>
<dbReference type="InterPro" id="IPR039104">
    <property type="entry name" value="6PGL"/>
</dbReference>
<dbReference type="GO" id="GO:0005975">
    <property type="term" value="P:carbohydrate metabolic process"/>
    <property type="evidence" value="ECO:0007669"/>
    <property type="project" value="UniProtKB-UniRule"/>
</dbReference>
<evidence type="ECO:0000256" key="6">
    <source>
        <dbReference type="ARBA" id="ARBA00020337"/>
    </source>
</evidence>
<organism evidence="9 10">
    <name type="scientific">Pleomorphomonas diazotrophica</name>
    <dbReference type="NCBI Taxonomy" id="1166257"/>
    <lineage>
        <taxon>Bacteria</taxon>
        <taxon>Pseudomonadati</taxon>
        <taxon>Pseudomonadota</taxon>
        <taxon>Alphaproteobacteria</taxon>
        <taxon>Hyphomicrobiales</taxon>
        <taxon>Pleomorphomonadaceae</taxon>
        <taxon>Pleomorphomonas</taxon>
    </lineage>
</organism>
<dbReference type="SUPFAM" id="SSF100950">
    <property type="entry name" value="NagB/RpiA/CoA transferase-like"/>
    <property type="match status" value="1"/>
</dbReference>
<accession>A0A1I4R7I3</accession>
<evidence type="ECO:0000256" key="3">
    <source>
        <dbReference type="ARBA" id="ARBA00004961"/>
    </source>
</evidence>
<keyword evidence="7" id="KW-0378">Hydrolase</keyword>
<comment type="function">
    <text evidence="2 7">Hydrolysis of 6-phosphogluconolactone to 6-phosphogluconate.</text>
</comment>
<sequence>MYEFQEFENGAALADALTVEVAGALAHTIRLHGKAALALSGGKTPVRFLEALSRYRMPWNDVVVTLVDERWVPETHERSNAGLARRHLLKGPLSNIEFVPLYRPVPTPEEAVAEVNRVIADLPLPFAAVVLGMGEDGHTASFYPGGDNLAAANSPDCKAQVMAMNADGAGEPRITLTLPLLLAADEILLHIEGAEKRAAFEKAVAGDDVLEMPVRSLLKSEKLVKVLWCP</sequence>
<keyword evidence="10" id="KW-1185">Reference proteome</keyword>